<evidence type="ECO:0000313" key="1">
    <source>
        <dbReference type="EMBL" id="AXA33490.1"/>
    </source>
</evidence>
<evidence type="ECO:0008006" key="5">
    <source>
        <dbReference type="Google" id="ProtNLM"/>
    </source>
</evidence>
<organism evidence="1 3">
    <name type="scientific">Francisella adeliensis</name>
    <dbReference type="NCBI Taxonomy" id="2007306"/>
    <lineage>
        <taxon>Bacteria</taxon>
        <taxon>Pseudomonadati</taxon>
        <taxon>Pseudomonadota</taxon>
        <taxon>Gammaproteobacteria</taxon>
        <taxon>Thiotrichales</taxon>
        <taxon>Francisellaceae</taxon>
        <taxon>Francisella</taxon>
    </lineage>
</organism>
<dbReference type="EMBL" id="CP021781">
    <property type="protein sequence ID" value="AXA33490.1"/>
    <property type="molecule type" value="Genomic_DNA"/>
</dbReference>
<evidence type="ECO:0000313" key="3">
    <source>
        <dbReference type="Proteomes" id="UP000251120"/>
    </source>
</evidence>
<reference evidence="1 3" key="1">
    <citation type="submission" date="2017-06" db="EMBL/GenBank/DDBJ databases">
        <title>Complete genome of Francisella adeliensis.</title>
        <authorList>
            <person name="Vallesi A."/>
            <person name="Sjodin A."/>
        </authorList>
    </citation>
    <scope>NUCLEOTIDE SEQUENCE [LARGE SCALE GENOMIC DNA]</scope>
    <source>
        <strain evidence="1 3">FDC440</strain>
    </source>
</reference>
<dbReference type="Proteomes" id="UP000681131">
    <property type="component" value="Chromosome"/>
</dbReference>
<dbReference type="PROSITE" id="PS51257">
    <property type="entry name" value="PROKAR_LIPOPROTEIN"/>
    <property type="match status" value="1"/>
</dbReference>
<proteinExistence type="predicted"/>
<keyword evidence="4" id="KW-1185">Reference proteome</keyword>
<dbReference type="Proteomes" id="UP000251120">
    <property type="component" value="Chromosome"/>
</dbReference>
<evidence type="ECO:0000313" key="4">
    <source>
        <dbReference type="Proteomes" id="UP000681131"/>
    </source>
</evidence>
<gene>
    <name evidence="1" type="ORF">CDH04_03255</name>
    <name evidence="2" type="ORF">FZC43_03255</name>
</gene>
<dbReference type="KEGG" id="fad:CDH04_03255"/>
<sequence>MENLKTLKFSIKKLFLSISVIFFAGSCSLSGMYGYNDDEYYYPNSAGGLSDKYFHQTTEQFITNPNTAPGEYYEETGHAVDSPFMQGGNMFMYGGGYMSTPAEDAI</sequence>
<evidence type="ECO:0000313" key="2">
    <source>
        <dbReference type="EMBL" id="QIW11721.1"/>
    </source>
</evidence>
<dbReference type="EMBL" id="CP043424">
    <property type="protein sequence ID" value="QIW11721.1"/>
    <property type="molecule type" value="Genomic_DNA"/>
</dbReference>
<protein>
    <recommendedName>
        <fullName evidence="5">Lipoprotein</fullName>
    </recommendedName>
</protein>
<dbReference type="AlphaFoldDB" id="A0A2Z4XXN2"/>
<dbReference type="RefSeq" id="WP_112869663.1">
    <property type="nucleotide sequence ID" value="NZ_CP021781.1"/>
</dbReference>
<name>A0A2Z4XXN2_9GAMM</name>
<reference evidence="2 4" key="2">
    <citation type="submission" date="2019-08" db="EMBL/GenBank/DDBJ databases">
        <title>Complete genome sequences of Francisella adeliensis (FSC1325 and FSC1326).</title>
        <authorList>
            <person name="Ohrman C."/>
            <person name="Uneklint I."/>
            <person name="Vallesi A."/>
            <person name="Karlsson L."/>
            <person name="Sjodin A."/>
        </authorList>
    </citation>
    <scope>NUCLEOTIDE SEQUENCE [LARGE SCALE GENOMIC DNA]</scope>
    <source>
        <strain evidence="2 4">FSC1325</strain>
    </source>
</reference>
<accession>A0A2Z4XXN2</accession>